<evidence type="ECO:0000313" key="5">
    <source>
        <dbReference type="Proteomes" id="UP000054359"/>
    </source>
</evidence>
<evidence type="ECO:0000256" key="1">
    <source>
        <dbReference type="ARBA" id="ARBA00004184"/>
    </source>
</evidence>
<reference evidence="4 5" key="1">
    <citation type="submission" date="2013-11" db="EMBL/GenBank/DDBJ databases">
        <title>Genome sequencing of Stegodyphus mimosarum.</title>
        <authorList>
            <person name="Bechsgaard J."/>
        </authorList>
    </citation>
    <scope>NUCLEOTIDE SEQUENCE [LARGE SCALE GENOMIC DNA]</scope>
</reference>
<feature type="compositionally biased region" description="Basic and acidic residues" evidence="3">
    <location>
        <begin position="73"/>
        <end position="82"/>
    </location>
</feature>
<dbReference type="Proteomes" id="UP000054359">
    <property type="component" value="Unassembled WGS sequence"/>
</dbReference>
<feature type="region of interest" description="Disordered" evidence="3">
    <location>
        <begin position="57"/>
        <end position="82"/>
    </location>
</feature>
<dbReference type="PANTHER" id="PTHR23157:SF25">
    <property type="entry name" value="GRIP AND COILED-COIL DOMAIN-CONTAINING PROTEIN 1"/>
    <property type="match status" value="1"/>
</dbReference>
<dbReference type="AlphaFoldDB" id="A0A087UZI0"/>
<evidence type="ECO:0000256" key="2">
    <source>
        <dbReference type="SAM" id="Coils"/>
    </source>
</evidence>
<accession>A0A087UZI0</accession>
<protein>
    <submittedName>
        <fullName evidence="4">GRIP and coiled-coil domain-containing protein 1</fullName>
    </submittedName>
</protein>
<sequence length="315" mass="37008">MEKKSKKELIALVEEQSKCLQKYKSRLHDVVESYKHLVKEKEALEKSIKALTEARSILTAEDDTSETDNASGNDKHSSEKRNDDCLQMLRSSLEALTVEKARIENELRTDRKKILQQKDELERTIVENENNWFLEREKFETIIQELKKKISAQQREREKEQQDHAIMLKELQNLLANERALKDKLEEQISDLQQRFSSKLSEKKAVEYEKSVEELQYKLKASQDRLQISENKNKENGIIMQKLQKDLDDIKVQYLADVDAEKSRADMAEERLKLLTIVNEKRIANLESRISELSSMVGNYDKLRQDDQLTIQRLK</sequence>
<organism evidence="4 5">
    <name type="scientific">Stegodyphus mimosarum</name>
    <name type="common">African social velvet spider</name>
    <dbReference type="NCBI Taxonomy" id="407821"/>
    <lineage>
        <taxon>Eukaryota</taxon>
        <taxon>Metazoa</taxon>
        <taxon>Ecdysozoa</taxon>
        <taxon>Arthropoda</taxon>
        <taxon>Chelicerata</taxon>
        <taxon>Arachnida</taxon>
        <taxon>Araneae</taxon>
        <taxon>Araneomorphae</taxon>
        <taxon>Entelegynae</taxon>
        <taxon>Eresoidea</taxon>
        <taxon>Eresidae</taxon>
        <taxon>Stegodyphus</taxon>
    </lineage>
</organism>
<name>A0A087UZI0_STEMI</name>
<evidence type="ECO:0000313" key="4">
    <source>
        <dbReference type="EMBL" id="KFM82769.1"/>
    </source>
</evidence>
<dbReference type="GO" id="GO:0005794">
    <property type="term" value="C:Golgi apparatus"/>
    <property type="evidence" value="ECO:0007669"/>
    <property type="project" value="TreeGrafter"/>
</dbReference>
<comment type="subcellular location">
    <subcellularLocation>
        <location evidence="1">Endomembrane system</location>
        <topology evidence="1">Peripheral membrane protein</topology>
    </subcellularLocation>
</comment>
<gene>
    <name evidence="4" type="ORF">X975_14415</name>
</gene>
<dbReference type="InterPro" id="IPR051952">
    <property type="entry name" value="Golgi-autophagy_related"/>
</dbReference>
<dbReference type="PANTHER" id="PTHR23157">
    <property type="entry name" value="GRIP AND COILED-COIL DOMAIN-CONTAINING PROTEIN 1"/>
    <property type="match status" value="1"/>
</dbReference>
<keyword evidence="2" id="KW-0175">Coiled coil</keyword>
<proteinExistence type="predicted"/>
<feature type="coiled-coil region" evidence="2">
    <location>
        <begin position="86"/>
        <end position="232"/>
    </location>
</feature>
<keyword evidence="5" id="KW-1185">Reference proteome</keyword>
<dbReference type="OrthoDB" id="9898580at2759"/>
<feature type="non-terminal residue" evidence="4">
    <location>
        <position position="315"/>
    </location>
</feature>
<dbReference type="OMA" id="DEEMITH"/>
<dbReference type="EMBL" id="KK122473">
    <property type="protein sequence ID" value="KFM82769.1"/>
    <property type="molecule type" value="Genomic_DNA"/>
</dbReference>
<dbReference type="STRING" id="407821.A0A087UZI0"/>
<evidence type="ECO:0000256" key="3">
    <source>
        <dbReference type="SAM" id="MobiDB-lite"/>
    </source>
</evidence>